<dbReference type="EMBL" id="JAQGDS010000006">
    <property type="protein sequence ID" value="KAJ6260088.1"/>
    <property type="molecule type" value="Genomic_DNA"/>
</dbReference>
<evidence type="ECO:0000256" key="6">
    <source>
        <dbReference type="ARBA" id="ARBA00037847"/>
    </source>
</evidence>
<evidence type="ECO:0000313" key="9">
    <source>
        <dbReference type="Proteomes" id="UP001221413"/>
    </source>
</evidence>
<evidence type="ECO:0000256" key="2">
    <source>
        <dbReference type="ARBA" id="ARBA00022692"/>
    </source>
</evidence>
<reference evidence="8" key="1">
    <citation type="submission" date="2023-01" db="EMBL/GenBank/DDBJ databases">
        <title>The chitinases involved in constricting ring structure development in the nematode-trapping fungus Drechslerella dactyloides.</title>
        <authorList>
            <person name="Wang R."/>
            <person name="Zhang L."/>
            <person name="Tang P."/>
            <person name="Li S."/>
            <person name="Liang L."/>
        </authorList>
    </citation>
    <scope>NUCLEOTIDE SEQUENCE</scope>
    <source>
        <strain evidence="8">YMF1.00031</strain>
    </source>
</reference>
<evidence type="ECO:0000313" key="8">
    <source>
        <dbReference type="EMBL" id="KAJ6260088.1"/>
    </source>
</evidence>
<feature type="transmembrane region" description="Helical" evidence="7">
    <location>
        <begin position="200"/>
        <end position="221"/>
    </location>
</feature>
<evidence type="ECO:0000256" key="3">
    <source>
        <dbReference type="ARBA" id="ARBA00022989"/>
    </source>
</evidence>
<keyword evidence="5" id="KW-0539">Nucleus</keyword>
<dbReference type="AlphaFoldDB" id="A0AAD6IWN1"/>
<dbReference type="Proteomes" id="UP001221413">
    <property type="component" value="Unassembled WGS sequence"/>
</dbReference>
<dbReference type="PANTHER" id="PTHR12265">
    <property type="entry name" value="TRANSMEMBRANE PROTEIN 53"/>
    <property type="match status" value="1"/>
</dbReference>
<protein>
    <recommendedName>
        <fullName evidence="10">Indole-diterpene biosynthesis protein PaxU</fullName>
    </recommendedName>
</protein>
<evidence type="ECO:0000256" key="4">
    <source>
        <dbReference type="ARBA" id="ARBA00023136"/>
    </source>
</evidence>
<gene>
    <name evidence="8" type="ORF">Dda_5734</name>
</gene>
<evidence type="ECO:0000256" key="7">
    <source>
        <dbReference type="SAM" id="Phobius"/>
    </source>
</evidence>
<dbReference type="Pfam" id="PF05705">
    <property type="entry name" value="DUF829"/>
    <property type="match status" value="1"/>
</dbReference>
<comment type="subcellular location">
    <subcellularLocation>
        <location evidence="6">Endomembrane system</location>
        <topology evidence="6">Single-pass membrane protein</topology>
    </subcellularLocation>
    <subcellularLocation>
        <location evidence="1">Nucleus membrane</location>
    </subcellularLocation>
</comment>
<sequence length="311" mass="33677">MKSTMGYPSTTSSGMRRMAAPDGPSFASLGFQALTPLLFYSATSPPVADDAAASPSISPDGAPYDLVMIWGWMNASPRHLVKYVQLHRSLQPGIPIIFAQSTTASLMGLTGDLHRSLPMIHDVVKGLPENPKIFVHAFSNGGLAAFADFLALYRRNEGSALPVSALLIDSAPGGTKFPSSLTSSVHAFLEVFRDATLRAMMTPIVYLIVLLLYGPPMLLGLEGPIGKIRRVLNDETLVSEDSVRGYIYCKGDAIVGWEDIVEHADQACERGWKVLQAGFDGGNHVGGYRYHREEYINFVRRLRGASASSTT</sequence>
<evidence type="ECO:0008006" key="10">
    <source>
        <dbReference type="Google" id="ProtNLM"/>
    </source>
</evidence>
<evidence type="ECO:0000256" key="5">
    <source>
        <dbReference type="ARBA" id="ARBA00023242"/>
    </source>
</evidence>
<keyword evidence="2 7" id="KW-0812">Transmembrane</keyword>
<organism evidence="8 9">
    <name type="scientific">Drechslerella dactyloides</name>
    <name type="common">Nematode-trapping fungus</name>
    <name type="synonym">Arthrobotrys dactyloides</name>
    <dbReference type="NCBI Taxonomy" id="74499"/>
    <lineage>
        <taxon>Eukaryota</taxon>
        <taxon>Fungi</taxon>
        <taxon>Dikarya</taxon>
        <taxon>Ascomycota</taxon>
        <taxon>Pezizomycotina</taxon>
        <taxon>Orbiliomycetes</taxon>
        <taxon>Orbiliales</taxon>
        <taxon>Orbiliaceae</taxon>
        <taxon>Drechslerella</taxon>
    </lineage>
</organism>
<dbReference type="InterPro" id="IPR008547">
    <property type="entry name" value="DUF829_TMEM53"/>
</dbReference>
<keyword evidence="3 7" id="KW-1133">Transmembrane helix</keyword>
<keyword evidence="4 7" id="KW-0472">Membrane</keyword>
<comment type="caution">
    <text evidence="8">The sequence shown here is derived from an EMBL/GenBank/DDBJ whole genome shotgun (WGS) entry which is preliminary data.</text>
</comment>
<evidence type="ECO:0000256" key="1">
    <source>
        <dbReference type="ARBA" id="ARBA00004126"/>
    </source>
</evidence>
<accession>A0AAD6IWN1</accession>
<proteinExistence type="predicted"/>
<name>A0AAD6IWN1_DREDA</name>
<dbReference type="PANTHER" id="PTHR12265:SF30">
    <property type="entry name" value="TRANSMEMBRANE PROTEIN 53"/>
    <property type="match status" value="1"/>
</dbReference>
<keyword evidence="9" id="KW-1185">Reference proteome</keyword>
<dbReference type="GO" id="GO:0031965">
    <property type="term" value="C:nuclear membrane"/>
    <property type="evidence" value="ECO:0007669"/>
    <property type="project" value="UniProtKB-SubCell"/>
</dbReference>